<dbReference type="InterPro" id="IPR001881">
    <property type="entry name" value="EGF-like_Ca-bd_dom"/>
</dbReference>
<dbReference type="PANTHER" id="PTHR24049">
    <property type="entry name" value="CRUMBS FAMILY MEMBER"/>
    <property type="match status" value="1"/>
</dbReference>
<comment type="caution">
    <text evidence="7">The sequence shown here is derived from an EMBL/GenBank/DDBJ whole genome shotgun (WGS) entry which is preliminary data.</text>
</comment>
<feature type="disulfide bond" evidence="5">
    <location>
        <begin position="118"/>
        <end position="127"/>
    </location>
</feature>
<dbReference type="PROSITE" id="PS00022">
    <property type="entry name" value="EGF_1"/>
    <property type="match status" value="2"/>
</dbReference>
<dbReference type="PROSITE" id="PS00010">
    <property type="entry name" value="ASX_HYDROXYL"/>
    <property type="match status" value="1"/>
</dbReference>
<dbReference type="Proteomes" id="UP001497382">
    <property type="component" value="Unassembled WGS sequence"/>
</dbReference>
<dbReference type="GO" id="GO:0005509">
    <property type="term" value="F:calcium ion binding"/>
    <property type="evidence" value="ECO:0007669"/>
    <property type="project" value="InterPro"/>
</dbReference>
<proteinExistence type="predicted"/>
<dbReference type="PROSITE" id="PS01187">
    <property type="entry name" value="EGF_CA"/>
    <property type="match status" value="1"/>
</dbReference>
<sequence length="158" mass="17712">MSNITEEPHVFTTPTRHCCYNGGTCNIATYDPEERWCSCPANFTGRYCDVDVNECLSPGACSEHEVCINTFGSYKCFCEEGFVRDVYKCVRKTNCLEDPCTNFAGCIDREDGRITCICRLGYVGDRCDKKIMECDETTCMEGEICVATPKGFQCVQVS</sequence>
<reference evidence="7 8" key="1">
    <citation type="submission" date="2024-04" db="EMBL/GenBank/DDBJ databases">
        <authorList>
            <person name="Rising A."/>
            <person name="Reimegard J."/>
            <person name="Sonavane S."/>
            <person name="Akerstrom W."/>
            <person name="Nylinder S."/>
            <person name="Hedman E."/>
            <person name="Kallberg Y."/>
        </authorList>
    </citation>
    <scope>NUCLEOTIDE SEQUENCE [LARGE SCALE GENOMIC DNA]</scope>
</reference>
<dbReference type="PROSITE" id="PS01186">
    <property type="entry name" value="EGF_2"/>
    <property type="match status" value="2"/>
</dbReference>
<dbReference type="PROSITE" id="PS50026">
    <property type="entry name" value="EGF_3"/>
    <property type="match status" value="2"/>
</dbReference>
<keyword evidence="2" id="KW-0732">Signal</keyword>
<gene>
    <name evidence="7" type="ORF">LARSCL_LOCUS13801</name>
</gene>
<dbReference type="InterPro" id="IPR000742">
    <property type="entry name" value="EGF"/>
</dbReference>
<dbReference type="SUPFAM" id="SSF57196">
    <property type="entry name" value="EGF/Laminin"/>
    <property type="match status" value="3"/>
</dbReference>
<protein>
    <recommendedName>
        <fullName evidence="6">EGF-like domain-containing protein</fullName>
    </recommendedName>
</protein>
<dbReference type="SMART" id="SM00181">
    <property type="entry name" value="EGF"/>
    <property type="match status" value="3"/>
</dbReference>
<evidence type="ECO:0000313" key="8">
    <source>
        <dbReference type="Proteomes" id="UP001497382"/>
    </source>
</evidence>
<evidence type="ECO:0000256" key="1">
    <source>
        <dbReference type="ARBA" id="ARBA00022536"/>
    </source>
</evidence>
<feature type="domain" description="EGF-like" evidence="6">
    <location>
        <begin position="51"/>
        <end position="90"/>
    </location>
</feature>
<dbReference type="InterPro" id="IPR051022">
    <property type="entry name" value="Notch_Cell-Fate_Det"/>
</dbReference>
<dbReference type="Pfam" id="PF07645">
    <property type="entry name" value="EGF_CA"/>
    <property type="match status" value="1"/>
</dbReference>
<evidence type="ECO:0000256" key="3">
    <source>
        <dbReference type="ARBA" id="ARBA00022737"/>
    </source>
</evidence>
<evidence type="ECO:0000259" key="6">
    <source>
        <dbReference type="PROSITE" id="PS50026"/>
    </source>
</evidence>
<dbReference type="FunFam" id="2.10.25.10:FF:000038">
    <property type="entry name" value="Fibrillin 2"/>
    <property type="match status" value="1"/>
</dbReference>
<dbReference type="Pfam" id="PF00008">
    <property type="entry name" value="EGF"/>
    <property type="match status" value="1"/>
</dbReference>
<organism evidence="7 8">
    <name type="scientific">Larinioides sclopetarius</name>
    <dbReference type="NCBI Taxonomy" id="280406"/>
    <lineage>
        <taxon>Eukaryota</taxon>
        <taxon>Metazoa</taxon>
        <taxon>Ecdysozoa</taxon>
        <taxon>Arthropoda</taxon>
        <taxon>Chelicerata</taxon>
        <taxon>Arachnida</taxon>
        <taxon>Araneae</taxon>
        <taxon>Araneomorphae</taxon>
        <taxon>Entelegynae</taxon>
        <taxon>Araneoidea</taxon>
        <taxon>Araneidae</taxon>
        <taxon>Larinioides</taxon>
    </lineage>
</organism>
<comment type="caution">
    <text evidence="5">Lacks conserved residue(s) required for the propagation of feature annotation.</text>
</comment>
<dbReference type="SMART" id="SM00179">
    <property type="entry name" value="EGF_CA"/>
    <property type="match status" value="2"/>
</dbReference>
<dbReference type="EMBL" id="CAXIEN010000192">
    <property type="protein sequence ID" value="CAL1285593.1"/>
    <property type="molecule type" value="Genomic_DNA"/>
</dbReference>
<accession>A0AAV2ANK9</accession>
<keyword evidence="8" id="KW-1185">Reference proteome</keyword>
<dbReference type="InterPro" id="IPR000152">
    <property type="entry name" value="EGF-type_Asp/Asn_hydroxyl_site"/>
</dbReference>
<dbReference type="Gene3D" id="2.10.25.10">
    <property type="entry name" value="Laminin"/>
    <property type="match status" value="3"/>
</dbReference>
<evidence type="ECO:0000313" key="7">
    <source>
        <dbReference type="EMBL" id="CAL1285593.1"/>
    </source>
</evidence>
<dbReference type="AlphaFoldDB" id="A0AAV2ANK9"/>
<keyword evidence="4 5" id="KW-1015">Disulfide bond</keyword>
<keyword evidence="1 5" id="KW-0245">EGF-like domain</keyword>
<evidence type="ECO:0000256" key="5">
    <source>
        <dbReference type="PROSITE-ProRule" id="PRU00076"/>
    </source>
</evidence>
<dbReference type="InterPro" id="IPR018097">
    <property type="entry name" value="EGF_Ca-bd_CS"/>
</dbReference>
<name>A0AAV2ANK9_9ARAC</name>
<feature type="domain" description="EGF-like" evidence="6">
    <location>
        <begin position="91"/>
        <end position="128"/>
    </location>
</feature>
<dbReference type="CDD" id="cd00054">
    <property type="entry name" value="EGF_CA"/>
    <property type="match status" value="1"/>
</dbReference>
<evidence type="ECO:0000256" key="2">
    <source>
        <dbReference type="ARBA" id="ARBA00022729"/>
    </source>
</evidence>
<evidence type="ECO:0000256" key="4">
    <source>
        <dbReference type="ARBA" id="ARBA00023157"/>
    </source>
</evidence>
<keyword evidence="3" id="KW-0677">Repeat</keyword>
<dbReference type="InterPro" id="IPR049883">
    <property type="entry name" value="NOTCH1_EGF-like"/>
</dbReference>